<comment type="caution">
    <text evidence="1">The sequence shown here is derived from an EMBL/GenBank/DDBJ whole genome shotgun (WGS) entry which is preliminary data.</text>
</comment>
<proteinExistence type="predicted"/>
<accession>A0A1Y1QXZ3</accession>
<reference evidence="1 2" key="1">
    <citation type="submission" date="2017-01" db="EMBL/GenBank/DDBJ databases">
        <title>Novel large sulfur bacteria in the metagenomes of groundwater-fed chemosynthetic microbial mats in the Lake Huron basin.</title>
        <authorList>
            <person name="Sharrar A.M."/>
            <person name="Flood B.E."/>
            <person name="Bailey J.V."/>
            <person name="Jones D.S."/>
            <person name="Biddanda B."/>
            <person name="Ruberg S.A."/>
            <person name="Marcus D.N."/>
            <person name="Dick G.J."/>
        </authorList>
    </citation>
    <scope>NUCLEOTIDE SEQUENCE [LARGE SCALE GENOMIC DNA]</scope>
    <source>
        <strain evidence="1">A8</strain>
    </source>
</reference>
<name>A0A1Y1QXZ3_9GAMM</name>
<gene>
    <name evidence="1" type="ORF">BWK73_04115</name>
</gene>
<sequence length="404" mass="45486">MQKRELFDWLLNRHVHEYMDVDGRPIGEGRSQAYAQVETKFRTCPYSGSRFQHEHPMNVSALNSILPEWQHSLVLLAWLSERYRQFHHTAITTYYDLALLSGTGVFLTDYMALRREQPLVSHQFPVLMSGLYKVCLGFQQATFLAMMNERFVSDAEKALPDAKGFYAWLEQEKLLIGPEEVCGGSEAMISRAYDAMRGKTASLASLESSLPSVAAMQIDWDAYDVFTFNVSELWRKAIWFVMQMRDFGITVQDETLPPALRDTINAHLQARFQQVLVGQSGLAVEIARLTLEESGRSLEEWLSVQADFLAEIAYPTELTTASSQLSATIMADLAQAVELADYAPVVVQAVEQQVARYEAFETAVLRAFNGHLEAILLALGYETAGELTAVDLSAMYGKTLRDYS</sequence>
<dbReference type="Proteomes" id="UP000192491">
    <property type="component" value="Unassembled WGS sequence"/>
</dbReference>
<organism evidence="1 2">
    <name type="scientific">Thiothrix lacustris</name>
    <dbReference type="NCBI Taxonomy" id="525917"/>
    <lineage>
        <taxon>Bacteria</taxon>
        <taxon>Pseudomonadati</taxon>
        <taxon>Pseudomonadota</taxon>
        <taxon>Gammaproteobacteria</taxon>
        <taxon>Thiotrichales</taxon>
        <taxon>Thiotrichaceae</taxon>
        <taxon>Thiothrix</taxon>
    </lineage>
</organism>
<dbReference type="EMBL" id="MTEJ01000005">
    <property type="protein sequence ID" value="OQX16388.1"/>
    <property type="molecule type" value="Genomic_DNA"/>
</dbReference>
<protein>
    <submittedName>
        <fullName evidence="1">Uncharacterized protein</fullName>
    </submittedName>
</protein>
<evidence type="ECO:0000313" key="1">
    <source>
        <dbReference type="EMBL" id="OQX16388.1"/>
    </source>
</evidence>
<dbReference type="AlphaFoldDB" id="A0A1Y1QXZ3"/>
<evidence type="ECO:0000313" key="2">
    <source>
        <dbReference type="Proteomes" id="UP000192491"/>
    </source>
</evidence>